<dbReference type="EMBL" id="BARW01017527">
    <property type="protein sequence ID" value="GAJ02303.1"/>
    <property type="molecule type" value="Genomic_DNA"/>
</dbReference>
<accession>X1TAD0</accession>
<proteinExistence type="predicted"/>
<dbReference type="AlphaFoldDB" id="X1TAD0"/>
<gene>
    <name evidence="1" type="ORF">S12H4_30246</name>
</gene>
<reference evidence="1" key="1">
    <citation type="journal article" date="2014" name="Front. Microbiol.">
        <title>High frequency of phylogenetically diverse reductive dehalogenase-homologous genes in deep subseafloor sedimentary metagenomes.</title>
        <authorList>
            <person name="Kawai M."/>
            <person name="Futagami T."/>
            <person name="Toyoda A."/>
            <person name="Takaki Y."/>
            <person name="Nishi S."/>
            <person name="Hori S."/>
            <person name="Arai W."/>
            <person name="Tsubouchi T."/>
            <person name="Morono Y."/>
            <person name="Uchiyama I."/>
            <person name="Ito T."/>
            <person name="Fujiyama A."/>
            <person name="Inagaki F."/>
            <person name="Takami H."/>
        </authorList>
    </citation>
    <scope>NUCLEOTIDE SEQUENCE</scope>
    <source>
        <strain evidence="1">Expedition CK06-06</strain>
    </source>
</reference>
<evidence type="ECO:0000313" key="1">
    <source>
        <dbReference type="EMBL" id="GAJ02303.1"/>
    </source>
</evidence>
<organism evidence="1">
    <name type="scientific">marine sediment metagenome</name>
    <dbReference type="NCBI Taxonomy" id="412755"/>
    <lineage>
        <taxon>unclassified sequences</taxon>
        <taxon>metagenomes</taxon>
        <taxon>ecological metagenomes</taxon>
    </lineage>
</organism>
<comment type="caution">
    <text evidence="1">The sequence shown here is derived from an EMBL/GenBank/DDBJ whole genome shotgun (WGS) entry which is preliminary data.</text>
</comment>
<sequence length="79" mass="9050">MADPHSCPDYNESVDRAYIDTYKDKSPTEVAHLESQRVSEEVESITEFADRLEAELNGMGIKVERGEVEDIVEETPDWF</sequence>
<protein>
    <submittedName>
        <fullName evidence="1">Uncharacterized protein</fullName>
    </submittedName>
</protein>
<name>X1TAD0_9ZZZZ</name>